<accession>A0AAD4KHI6</accession>
<keyword evidence="3" id="KW-1185">Reference proteome</keyword>
<feature type="signal peptide" evidence="1">
    <location>
        <begin position="1"/>
        <end position="18"/>
    </location>
</feature>
<name>A0AAD4KHI6_9EURO</name>
<sequence length="255" mass="25700">MFSKIAIAATALAGAAYATTGETVTATGLAVTAVNANDGSGAGTDAYTMYSGDGSAGSGWPDQSTWVSYSDMFENNKPFMQAHCGNLGWGDNDSDAEIQAIQDAIDTVATATFVDHRFILAVIMQESGGCVRAPTSVYSVSNPGLMQDHSGASTCNPGSSGSAQSISPCPDDQISGMISDGTAGTDAGDGLANCLNQATGTGSQAFYEAARIYNSGSVDPSGDLGAGVATHCYASDIANRLTGWVNAAHGCTLDG</sequence>
<evidence type="ECO:0000256" key="1">
    <source>
        <dbReference type="SAM" id="SignalP"/>
    </source>
</evidence>
<evidence type="ECO:0000313" key="2">
    <source>
        <dbReference type="EMBL" id="KAH8692284.1"/>
    </source>
</evidence>
<feature type="chain" id="PRO_5041922466" description="Transglycosylase SLT domain-containing protein" evidence="1">
    <location>
        <begin position="19"/>
        <end position="255"/>
    </location>
</feature>
<organism evidence="2 3">
    <name type="scientific">Talaromyces proteolyticus</name>
    <dbReference type="NCBI Taxonomy" id="1131652"/>
    <lineage>
        <taxon>Eukaryota</taxon>
        <taxon>Fungi</taxon>
        <taxon>Dikarya</taxon>
        <taxon>Ascomycota</taxon>
        <taxon>Pezizomycotina</taxon>
        <taxon>Eurotiomycetes</taxon>
        <taxon>Eurotiomycetidae</taxon>
        <taxon>Eurotiales</taxon>
        <taxon>Trichocomaceae</taxon>
        <taxon>Talaromyces</taxon>
        <taxon>Talaromyces sect. Bacilispori</taxon>
    </lineage>
</organism>
<keyword evidence="1" id="KW-0732">Signal</keyword>
<evidence type="ECO:0000313" key="3">
    <source>
        <dbReference type="Proteomes" id="UP001201262"/>
    </source>
</evidence>
<dbReference type="GeneID" id="70251769"/>
<comment type="caution">
    <text evidence="2">The sequence shown here is derived from an EMBL/GenBank/DDBJ whole genome shotgun (WGS) entry which is preliminary data.</text>
</comment>
<dbReference type="Proteomes" id="UP001201262">
    <property type="component" value="Unassembled WGS sequence"/>
</dbReference>
<protein>
    <recommendedName>
        <fullName evidence="4">Transglycosylase SLT domain-containing protein</fullName>
    </recommendedName>
</protein>
<dbReference type="EMBL" id="JAJTJA010000011">
    <property type="protein sequence ID" value="KAH8692284.1"/>
    <property type="molecule type" value="Genomic_DNA"/>
</dbReference>
<dbReference type="Gene3D" id="1.10.530.10">
    <property type="match status" value="1"/>
</dbReference>
<reference evidence="2" key="1">
    <citation type="submission" date="2021-12" db="EMBL/GenBank/DDBJ databases">
        <title>Convergent genome expansion in fungi linked to evolution of root-endophyte symbiosis.</title>
        <authorList>
            <consortium name="DOE Joint Genome Institute"/>
            <person name="Ke Y.-H."/>
            <person name="Bonito G."/>
            <person name="Liao H.-L."/>
            <person name="Looney B."/>
            <person name="Rojas-Flechas A."/>
            <person name="Nash J."/>
            <person name="Hameed K."/>
            <person name="Schadt C."/>
            <person name="Martin F."/>
            <person name="Crous P.W."/>
            <person name="Miettinen O."/>
            <person name="Magnuson J.K."/>
            <person name="Labbe J."/>
            <person name="Jacobson D."/>
            <person name="Doktycz M.J."/>
            <person name="Veneault-Fourrey C."/>
            <person name="Kuo A."/>
            <person name="Mondo S."/>
            <person name="Calhoun S."/>
            <person name="Riley R."/>
            <person name="Ohm R."/>
            <person name="LaButti K."/>
            <person name="Andreopoulos B."/>
            <person name="Pangilinan J."/>
            <person name="Nolan M."/>
            <person name="Tritt A."/>
            <person name="Clum A."/>
            <person name="Lipzen A."/>
            <person name="Daum C."/>
            <person name="Barry K."/>
            <person name="Grigoriev I.V."/>
            <person name="Vilgalys R."/>
        </authorList>
    </citation>
    <scope>NUCLEOTIDE SEQUENCE</scope>
    <source>
        <strain evidence="2">PMI_201</strain>
    </source>
</reference>
<dbReference type="AlphaFoldDB" id="A0AAD4KHI6"/>
<dbReference type="RefSeq" id="XP_046068281.1">
    <property type="nucleotide sequence ID" value="XM_046221482.1"/>
</dbReference>
<evidence type="ECO:0008006" key="4">
    <source>
        <dbReference type="Google" id="ProtNLM"/>
    </source>
</evidence>
<proteinExistence type="predicted"/>
<gene>
    <name evidence="2" type="ORF">BGW36DRAFT_438298</name>
</gene>